<reference evidence="1 2" key="1">
    <citation type="submission" date="2015-03" db="EMBL/GenBank/DDBJ databases">
        <title>Genome sequence of Variovorax paradoxus TBEA6.</title>
        <authorList>
            <person name="Poehlein A."/>
            <person name="Schuldes J."/>
            <person name="Wuebbeler J.H."/>
            <person name="Hiessl S."/>
            <person name="Steinbuechel A."/>
            <person name="Daniel R."/>
        </authorList>
    </citation>
    <scope>NUCLEOTIDE SEQUENCE [LARGE SCALE GENOMIC DNA]</scope>
    <source>
        <strain evidence="1 2">TBEA6</strain>
    </source>
</reference>
<organism evidence="1 2">
    <name type="scientific">Variovorax paradoxus</name>
    <dbReference type="NCBI Taxonomy" id="34073"/>
    <lineage>
        <taxon>Bacteria</taxon>
        <taxon>Pseudomonadati</taxon>
        <taxon>Pseudomonadota</taxon>
        <taxon>Betaproteobacteria</taxon>
        <taxon>Burkholderiales</taxon>
        <taxon>Comamonadaceae</taxon>
        <taxon>Variovorax</taxon>
    </lineage>
</organism>
<comment type="caution">
    <text evidence="1">The sequence shown here is derived from an EMBL/GenBank/DDBJ whole genome shotgun (WGS) entry which is preliminary data.</text>
</comment>
<protein>
    <recommendedName>
        <fullName evidence="3">DUF3606 domain-containing protein</fullName>
    </recommendedName>
</protein>
<keyword evidence="2" id="KW-1185">Reference proteome</keyword>
<dbReference type="InterPro" id="IPR022037">
    <property type="entry name" value="DUF3606"/>
</dbReference>
<dbReference type="RefSeq" id="WP_047784023.1">
    <property type="nucleotide sequence ID" value="NZ_JZWI01000007.1"/>
</dbReference>
<evidence type="ECO:0000313" key="2">
    <source>
        <dbReference type="Proteomes" id="UP000035170"/>
    </source>
</evidence>
<sequence length="59" mass="6593">MADDKSKPGGQDRTRINVNEDYELRDWSKKLKVTPEQLKAAVKAVGTNAEAVEKHLKGK</sequence>
<accession>A0A0H2M578</accession>
<dbReference type="PATRIC" id="fig|34073.19.peg.1642"/>
<dbReference type="AlphaFoldDB" id="A0A0H2M578"/>
<name>A0A0H2M578_VARPD</name>
<dbReference type="EMBL" id="JZWI01000007">
    <property type="protein sequence ID" value="KLN57524.1"/>
    <property type="molecule type" value="Genomic_DNA"/>
</dbReference>
<proteinExistence type="predicted"/>
<gene>
    <name evidence="1" type="ORF">VPARA_16050</name>
</gene>
<dbReference type="Proteomes" id="UP000035170">
    <property type="component" value="Unassembled WGS sequence"/>
</dbReference>
<dbReference type="Pfam" id="PF12244">
    <property type="entry name" value="DUF3606"/>
    <property type="match status" value="1"/>
</dbReference>
<evidence type="ECO:0000313" key="1">
    <source>
        <dbReference type="EMBL" id="KLN57524.1"/>
    </source>
</evidence>
<evidence type="ECO:0008006" key="3">
    <source>
        <dbReference type="Google" id="ProtNLM"/>
    </source>
</evidence>